<evidence type="ECO:0000256" key="3">
    <source>
        <dbReference type="ARBA" id="ARBA00022676"/>
    </source>
</evidence>
<keyword evidence="5 10" id="KW-0812">Transmembrane</keyword>
<dbReference type="PANTHER" id="PTHR11214:SF3">
    <property type="entry name" value="BETA-1,3-GALACTOSYLTRANSFERASE 6"/>
    <property type="match status" value="1"/>
</dbReference>
<evidence type="ECO:0000313" key="11">
    <source>
        <dbReference type="Proteomes" id="UP000695022"/>
    </source>
</evidence>
<keyword evidence="3 10" id="KW-0328">Glycosyltransferase</keyword>
<evidence type="ECO:0000256" key="4">
    <source>
        <dbReference type="ARBA" id="ARBA00022679"/>
    </source>
</evidence>
<evidence type="ECO:0000256" key="8">
    <source>
        <dbReference type="ARBA" id="ARBA00023034"/>
    </source>
</evidence>
<keyword evidence="4" id="KW-0808">Transferase</keyword>
<keyword evidence="9 10" id="KW-0472">Membrane</keyword>
<dbReference type="EC" id="2.4.1.-" evidence="10"/>
<sequence length="361" mass="40434">MRFLSYVPFVRAVRWKPCARGAATAARLLVVVVVAMLVWHGMLSVIYVPKLVSDARNVSGYFHIPVRMLRGDGLHFILDHPQTCGGGRRLHVVALIVSAPRNHANRDTIRATWGAALRRRHGDDDPSAFLFVLGDPRNASLQAALADEDRRHGDLIQADFIDSYFNMTLKHLVALRWAVRRCRGDVSFVLKTDDDVVVNTHRLLPYLSSLPATDEALLCYVNKNPRVFRDETKWRISRALYAAATYPDYCAGPAYVVTPRVAARLFDATLAIRPMFVDDVLVSGIARLHAGVRLMRAPYQLRPADFTMWEPDPLATFARAAEDGGALPMFGALQGYAGDNKTDVMRAIWDVIEATQRRRRG</sequence>
<accession>A0ABM1F040</accession>
<evidence type="ECO:0000256" key="2">
    <source>
        <dbReference type="ARBA" id="ARBA00008661"/>
    </source>
</evidence>
<keyword evidence="11" id="KW-1185">Reference proteome</keyword>
<dbReference type="Pfam" id="PF01762">
    <property type="entry name" value="Galactosyl_T"/>
    <property type="match status" value="1"/>
</dbReference>
<name>A0ABM1F040_PRICU</name>
<gene>
    <name evidence="12" type="primary">LOC106817638</name>
</gene>
<dbReference type="RefSeq" id="XP_014677811.1">
    <property type="nucleotide sequence ID" value="XM_014822325.1"/>
</dbReference>
<keyword evidence="7 10" id="KW-1133">Transmembrane helix</keyword>
<keyword evidence="8 10" id="KW-0333">Golgi apparatus</keyword>
<comment type="subcellular location">
    <subcellularLocation>
        <location evidence="1 10">Golgi apparatus membrane</location>
        <topology evidence="1 10">Single-pass type II membrane protein</topology>
    </subcellularLocation>
</comment>
<evidence type="ECO:0000256" key="9">
    <source>
        <dbReference type="ARBA" id="ARBA00023136"/>
    </source>
</evidence>
<dbReference type="GeneID" id="106817638"/>
<dbReference type="Proteomes" id="UP000695022">
    <property type="component" value="Unplaced"/>
</dbReference>
<organism evidence="11 12">
    <name type="scientific">Priapulus caudatus</name>
    <name type="common">Priapulid worm</name>
    <dbReference type="NCBI Taxonomy" id="37621"/>
    <lineage>
        <taxon>Eukaryota</taxon>
        <taxon>Metazoa</taxon>
        <taxon>Ecdysozoa</taxon>
        <taxon>Scalidophora</taxon>
        <taxon>Priapulida</taxon>
        <taxon>Priapulimorpha</taxon>
        <taxon>Priapulimorphida</taxon>
        <taxon>Priapulidae</taxon>
        <taxon>Priapulus</taxon>
    </lineage>
</organism>
<evidence type="ECO:0000256" key="10">
    <source>
        <dbReference type="RuleBase" id="RU363063"/>
    </source>
</evidence>
<keyword evidence="6 10" id="KW-0735">Signal-anchor</keyword>
<proteinExistence type="inferred from homology"/>
<comment type="similarity">
    <text evidence="2 10">Belongs to the glycosyltransferase 31 family.</text>
</comment>
<evidence type="ECO:0000256" key="5">
    <source>
        <dbReference type="ARBA" id="ARBA00022692"/>
    </source>
</evidence>
<feature type="transmembrane region" description="Helical" evidence="10">
    <location>
        <begin position="21"/>
        <end position="48"/>
    </location>
</feature>
<dbReference type="InterPro" id="IPR002659">
    <property type="entry name" value="Glyco_trans_31"/>
</dbReference>
<evidence type="ECO:0000256" key="1">
    <source>
        <dbReference type="ARBA" id="ARBA00004323"/>
    </source>
</evidence>
<protein>
    <recommendedName>
        <fullName evidence="10">Hexosyltransferase</fullName>
        <ecNumber evidence="10">2.4.1.-</ecNumber>
    </recommendedName>
</protein>
<evidence type="ECO:0000256" key="7">
    <source>
        <dbReference type="ARBA" id="ARBA00022989"/>
    </source>
</evidence>
<evidence type="ECO:0000256" key="6">
    <source>
        <dbReference type="ARBA" id="ARBA00022968"/>
    </source>
</evidence>
<evidence type="ECO:0000313" key="12">
    <source>
        <dbReference type="RefSeq" id="XP_014677811.1"/>
    </source>
</evidence>
<reference evidence="12" key="1">
    <citation type="submission" date="2025-08" db="UniProtKB">
        <authorList>
            <consortium name="RefSeq"/>
        </authorList>
    </citation>
    <scope>IDENTIFICATION</scope>
</reference>
<dbReference type="Gene3D" id="3.90.550.50">
    <property type="match status" value="1"/>
</dbReference>
<dbReference type="PANTHER" id="PTHR11214">
    <property type="entry name" value="BETA-1,3-N-ACETYLGLUCOSAMINYLTRANSFERASE"/>
    <property type="match status" value="1"/>
</dbReference>